<comment type="caution">
    <text evidence="1">The sequence shown here is derived from an EMBL/GenBank/DDBJ whole genome shotgun (WGS) entry which is preliminary data.</text>
</comment>
<dbReference type="AlphaFoldDB" id="A0AAV7D0D3"/>
<reference evidence="1" key="1">
    <citation type="thesis" date="2020" institute="ProQuest LLC" country="789 East Eisenhower Parkway, Ann Arbor, MI, USA">
        <title>Comparative Genomics and Chromosome Evolution.</title>
        <authorList>
            <person name="Mudd A.B."/>
        </authorList>
    </citation>
    <scope>NUCLEOTIDE SEQUENCE</scope>
    <source>
        <strain evidence="1">237g6f4</strain>
        <tissue evidence="1">Blood</tissue>
    </source>
</reference>
<name>A0AAV7D0D3_ENGPU</name>
<accession>A0AAV7D0D3</accession>
<keyword evidence="2" id="KW-1185">Reference proteome</keyword>
<sequence length="116" mass="13816">MKQILPVSTEHLLPHHSFRPLLSSYFYTGRIIGPFLEKMYDPNAENFIFSFIKTRVRSGKPDFMALPTVQQNTHIHAKTYLDFSVFRCMKHESHFKIIMGFFKLQENVYRGAWMER</sequence>
<protein>
    <submittedName>
        <fullName evidence="1">Uncharacterized protein</fullName>
    </submittedName>
</protein>
<dbReference type="EMBL" id="WNYA01000002">
    <property type="protein sequence ID" value="KAG8590286.1"/>
    <property type="molecule type" value="Genomic_DNA"/>
</dbReference>
<evidence type="ECO:0000313" key="1">
    <source>
        <dbReference type="EMBL" id="KAG8590286.1"/>
    </source>
</evidence>
<dbReference type="Proteomes" id="UP000824782">
    <property type="component" value="Unassembled WGS sequence"/>
</dbReference>
<evidence type="ECO:0000313" key="2">
    <source>
        <dbReference type="Proteomes" id="UP000824782"/>
    </source>
</evidence>
<proteinExistence type="predicted"/>
<organism evidence="1 2">
    <name type="scientific">Engystomops pustulosus</name>
    <name type="common">Tungara frog</name>
    <name type="synonym">Physalaemus pustulosus</name>
    <dbReference type="NCBI Taxonomy" id="76066"/>
    <lineage>
        <taxon>Eukaryota</taxon>
        <taxon>Metazoa</taxon>
        <taxon>Chordata</taxon>
        <taxon>Craniata</taxon>
        <taxon>Vertebrata</taxon>
        <taxon>Euteleostomi</taxon>
        <taxon>Amphibia</taxon>
        <taxon>Batrachia</taxon>
        <taxon>Anura</taxon>
        <taxon>Neobatrachia</taxon>
        <taxon>Hyloidea</taxon>
        <taxon>Leptodactylidae</taxon>
        <taxon>Leiuperinae</taxon>
        <taxon>Engystomops</taxon>
    </lineage>
</organism>
<gene>
    <name evidence="1" type="ORF">GDO81_006712</name>
</gene>